<dbReference type="STRING" id="362837.SCANT_v1c08750"/>
<dbReference type="RefSeq" id="WP_053946529.1">
    <property type="nucleotide sequence ID" value="NZ_CP012622.1"/>
</dbReference>
<dbReference type="UniPathway" id="UPA00253">
    <property type="reaction ID" value="UER00457"/>
</dbReference>
<dbReference type="OrthoDB" id="9770610at2"/>
<accession>A0A0M5KCP5</accession>
<evidence type="ECO:0000256" key="3">
    <source>
        <dbReference type="ARBA" id="ARBA00022553"/>
    </source>
</evidence>
<dbReference type="GO" id="GO:0004516">
    <property type="term" value="F:nicotinate phosphoribosyltransferase activity"/>
    <property type="evidence" value="ECO:0007669"/>
    <property type="project" value="UniProtKB-EC"/>
</dbReference>
<keyword evidence="9" id="KW-0328">Glycosyltransferase</keyword>
<keyword evidence="9" id="KW-0808">Transferase</keyword>
<name>A0A0M5KCP5_9MOLU</name>
<organism evidence="9 10">
    <name type="scientific">Spiroplasma cantharicola</name>
    <dbReference type="NCBI Taxonomy" id="362837"/>
    <lineage>
        <taxon>Bacteria</taxon>
        <taxon>Bacillati</taxon>
        <taxon>Mycoplasmatota</taxon>
        <taxon>Mollicutes</taxon>
        <taxon>Entomoplasmatales</taxon>
        <taxon>Spiroplasmataceae</taxon>
        <taxon>Spiroplasma</taxon>
    </lineage>
</organism>
<evidence type="ECO:0000256" key="7">
    <source>
        <dbReference type="ARBA" id="ARBA00048668"/>
    </source>
</evidence>
<evidence type="ECO:0000256" key="2">
    <source>
        <dbReference type="ARBA" id="ARBA00013236"/>
    </source>
</evidence>
<evidence type="ECO:0000256" key="6">
    <source>
        <dbReference type="ARBA" id="ARBA00047445"/>
    </source>
</evidence>
<dbReference type="AlphaFoldDB" id="A0A0M5KCP5"/>
<dbReference type="InterPro" id="IPR022412">
    <property type="entry name" value="Quinolinate_PRibosylTrfase_N"/>
</dbReference>
<sequence length="347" mass="39465">MKNKFNIDLRIFEDYYSADYFKKTREILSKFKPNQLVTMQWFQRKENTVVCGIEIIKEILRLSKIKNLKVEAVDEGDIVEPLEPVLKITGNYNDFAHFEGLFDGILSRASTVATNARKISIAANGKKVLNMNDRMDYYTNQQVDGYASTVGGIKNLVTYASFEYLQEEVELNGTMPHALIASFNGDLIAATKAYKEVFPNNNLVALVDYNNDCINDSLMVCNHFKNEIFAVRLDTSPNLVDKSLLKLKEKDNELHGVNPTLVKMLREKLDLNGHQNVKIIVSSGFDEYKIRYFEENSVPVDIYGVGDAITKNKIGFTGDIVLIDGKKQSKFGRENTFSNKIKSIKYM</sequence>
<evidence type="ECO:0000256" key="4">
    <source>
        <dbReference type="ARBA" id="ARBA00022598"/>
    </source>
</evidence>
<dbReference type="PIRSF" id="PIRSF000484">
    <property type="entry name" value="NAPRT"/>
    <property type="match status" value="1"/>
</dbReference>
<dbReference type="KEGG" id="scj:SCANT_v1c08750"/>
<evidence type="ECO:0000313" key="9">
    <source>
        <dbReference type="EMBL" id="ALD66781.1"/>
    </source>
</evidence>
<dbReference type="GO" id="GO:0004514">
    <property type="term" value="F:nicotinate-nucleotide diphosphorylase (carboxylating) activity"/>
    <property type="evidence" value="ECO:0007669"/>
    <property type="project" value="UniProtKB-EC"/>
</dbReference>
<comment type="catalytic activity">
    <reaction evidence="7">
        <text>5-phospho-alpha-D-ribose 1-diphosphate + nicotinate + ATP + H2O = nicotinate beta-D-ribonucleotide + ADP + phosphate + diphosphate</text>
        <dbReference type="Rhea" id="RHEA:36163"/>
        <dbReference type="ChEBI" id="CHEBI:15377"/>
        <dbReference type="ChEBI" id="CHEBI:30616"/>
        <dbReference type="ChEBI" id="CHEBI:32544"/>
        <dbReference type="ChEBI" id="CHEBI:33019"/>
        <dbReference type="ChEBI" id="CHEBI:43474"/>
        <dbReference type="ChEBI" id="CHEBI:57502"/>
        <dbReference type="ChEBI" id="CHEBI:58017"/>
        <dbReference type="ChEBI" id="CHEBI:456216"/>
        <dbReference type="EC" id="6.3.4.21"/>
    </reaction>
</comment>
<reference evidence="9 10" key="1">
    <citation type="journal article" date="2015" name="Genome Announc.">
        <title>Complete Genome Sequence of Spiroplasma cantharicola CC-1T (DSM 21588), a Bacterium Isolated from Soldier Beetle (Cantharis carolinus).</title>
        <authorList>
            <person name="Lo W.S."/>
            <person name="Liu P.Y."/>
            <person name="Kuo C.H."/>
        </authorList>
    </citation>
    <scope>NUCLEOTIDE SEQUENCE [LARGE SCALE GENOMIC DNA]</scope>
    <source>
        <strain evidence="9 10">CC-1</strain>
    </source>
</reference>
<dbReference type="InterPro" id="IPR036068">
    <property type="entry name" value="Nicotinate_pribotase-like_C"/>
</dbReference>
<evidence type="ECO:0000259" key="8">
    <source>
        <dbReference type="Pfam" id="PF02749"/>
    </source>
</evidence>
<keyword evidence="4" id="KW-0436">Ligase</keyword>
<dbReference type="Gene3D" id="3.20.20.70">
    <property type="entry name" value="Aldolase class I"/>
    <property type="match status" value="1"/>
</dbReference>
<dbReference type="PATRIC" id="fig|362837.3.peg.891"/>
<dbReference type="InterPro" id="IPR037128">
    <property type="entry name" value="Quinolinate_PRibosylTase_N_sf"/>
</dbReference>
<evidence type="ECO:0000256" key="5">
    <source>
        <dbReference type="ARBA" id="ARBA00022642"/>
    </source>
</evidence>
<feature type="domain" description="Quinolinate phosphoribosyl transferase N-terminal" evidence="8">
    <location>
        <begin position="24"/>
        <end position="110"/>
    </location>
</feature>
<dbReference type="InterPro" id="IPR007229">
    <property type="entry name" value="Nic_PRibTrfase-Fam"/>
</dbReference>
<dbReference type="EMBL" id="CP012622">
    <property type="protein sequence ID" value="ALD66781.1"/>
    <property type="molecule type" value="Genomic_DNA"/>
</dbReference>
<keyword evidence="10" id="KW-1185">Reference proteome</keyword>
<dbReference type="GO" id="GO:0009435">
    <property type="term" value="P:NAD+ biosynthetic process"/>
    <property type="evidence" value="ECO:0007669"/>
    <property type="project" value="UniProtKB-UniPathway"/>
</dbReference>
<dbReference type="EC" id="6.3.4.21" evidence="2"/>
<proteinExistence type="predicted"/>
<dbReference type="Gene3D" id="3.90.1170.20">
    <property type="entry name" value="Quinolinate phosphoribosyl transferase, N-terminal domain"/>
    <property type="match status" value="1"/>
</dbReference>
<dbReference type="PANTHER" id="PTHR43202:SF1">
    <property type="entry name" value="NICOTINATE PHOSPHORIBOSYLTRANSFERASE"/>
    <property type="match status" value="1"/>
</dbReference>
<dbReference type="Pfam" id="PF02749">
    <property type="entry name" value="QRPTase_N"/>
    <property type="match status" value="1"/>
</dbReference>
<protein>
    <recommendedName>
        <fullName evidence="2">nicotinate phosphoribosyltransferase</fullName>
        <ecNumber evidence="2">6.3.4.21</ecNumber>
    </recommendedName>
</protein>
<keyword evidence="5" id="KW-0662">Pyridine nucleotide biosynthesis</keyword>
<keyword evidence="3" id="KW-0597">Phosphoprotein</keyword>
<comment type="catalytic activity">
    <reaction evidence="6">
        <text>nicotinate beta-D-ribonucleotide + CO2 + diphosphate = quinolinate + 5-phospho-alpha-D-ribose 1-diphosphate + 2 H(+)</text>
        <dbReference type="Rhea" id="RHEA:12733"/>
        <dbReference type="ChEBI" id="CHEBI:15378"/>
        <dbReference type="ChEBI" id="CHEBI:16526"/>
        <dbReference type="ChEBI" id="CHEBI:29959"/>
        <dbReference type="ChEBI" id="CHEBI:33019"/>
        <dbReference type="ChEBI" id="CHEBI:57502"/>
        <dbReference type="ChEBI" id="CHEBI:58017"/>
        <dbReference type="EC" id="2.4.2.19"/>
    </reaction>
</comment>
<dbReference type="InterPro" id="IPR053190">
    <property type="entry name" value="NAPRTase-like"/>
</dbReference>
<dbReference type="InterPro" id="IPR013785">
    <property type="entry name" value="Aldolase_TIM"/>
</dbReference>
<evidence type="ECO:0000313" key="10">
    <source>
        <dbReference type="Proteomes" id="UP000063919"/>
    </source>
</evidence>
<evidence type="ECO:0000256" key="1">
    <source>
        <dbReference type="ARBA" id="ARBA00004952"/>
    </source>
</evidence>
<gene>
    <name evidence="9" type="primary">pncB</name>
    <name evidence="9" type="ORF">SCANT_v1c08750</name>
</gene>
<comment type="pathway">
    <text evidence="1">Cofactor biosynthesis; NAD(+) biosynthesis; nicotinate D-ribonucleotide from nicotinate: step 1/1.</text>
</comment>
<dbReference type="SUPFAM" id="SSF51690">
    <property type="entry name" value="Nicotinate/Quinolinate PRTase C-terminal domain-like"/>
    <property type="match status" value="1"/>
</dbReference>
<dbReference type="SUPFAM" id="SSF54675">
    <property type="entry name" value="Nicotinate/Quinolinate PRTase N-terminal domain-like"/>
    <property type="match status" value="1"/>
</dbReference>
<dbReference type="NCBIfam" id="NF005529">
    <property type="entry name" value="PRK07188.1"/>
    <property type="match status" value="1"/>
</dbReference>
<dbReference type="PANTHER" id="PTHR43202">
    <property type="entry name" value="NICOTINATE-NUCLEOTIDE PYROPHOSPHORYLASE"/>
    <property type="match status" value="1"/>
</dbReference>
<dbReference type="Proteomes" id="UP000063919">
    <property type="component" value="Chromosome"/>
</dbReference>